<dbReference type="GO" id="GO:0006355">
    <property type="term" value="P:regulation of DNA-templated transcription"/>
    <property type="evidence" value="ECO:0007669"/>
    <property type="project" value="InterPro"/>
</dbReference>
<keyword evidence="3 5" id="KW-0238">DNA-binding</keyword>
<dbReference type="Pfam" id="PF00751">
    <property type="entry name" value="DM"/>
    <property type="match status" value="1"/>
</dbReference>
<evidence type="ECO:0000256" key="4">
    <source>
        <dbReference type="ARBA" id="ARBA00023242"/>
    </source>
</evidence>
<feature type="DNA-binding region" description="DM" evidence="5">
    <location>
        <begin position="4"/>
        <end position="47"/>
    </location>
</feature>
<feature type="region of interest" description="Disordered" evidence="6">
    <location>
        <begin position="84"/>
        <end position="120"/>
    </location>
</feature>
<reference evidence="9" key="1">
    <citation type="submission" date="2022-11" db="UniProtKB">
        <authorList>
            <consortium name="WormBaseParasite"/>
        </authorList>
    </citation>
    <scope>IDENTIFICATION</scope>
</reference>
<name>A0A914XV06_9BILA</name>
<evidence type="ECO:0000256" key="2">
    <source>
        <dbReference type="ARBA" id="ARBA00022833"/>
    </source>
</evidence>
<organism evidence="8 9">
    <name type="scientific">Panagrolaimus superbus</name>
    <dbReference type="NCBI Taxonomy" id="310955"/>
    <lineage>
        <taxon>Eukaryota</taxon>
        <taxon>Metazoa</taxon>
        <taxon>Ecdysozoa</taxon>
        <taxon>Nematoda</taxon>
        <taxon>Chromadorea</taxon>
        <taxon>Rhabditida</taxon>
        <taxon>Tylenchina</taxon>
        <taxon>Panagrolaimomorpha</taxon>
        <taxon>Panagrolaimoidea</taxon>
        <taxon>Panagrolaimidae</taxon>
        <taxon>Panagrolaimus</taxon>
    </lineage>
</organism>
<evidence type="ECO:0000313" key="8">
    <source>
        <dbReference type="Proteomes" id="UP000887577"/>
    </source>
</evidence>
<proteinExistence type="predicted"/>
<dbReference type="WBParaSite" id="PSU_v2.g11772.t1">
    <property type="protein sequence ID" value="PSU_v2.g11772.t1"/>
    <property type="gene ID" value="PSU_v2.g11772"/>
</dbReference>
<dbReference type="PROSITE" id="PS50809">
    <property type="entry name" value="DM_2"/>
    <property type="match status" value="1"/>
</dbReference>
<evidence type="ECO:0000256" key="5">
    <source>
        <dbReference type="PROSITE-ProRule" id="PRU00070"/>
    </source>
</evidence>
<dbReference type="GO" id="GO:0046872">
    <property type="term" value="F:metal ion binding"/>
    <property type="evidence" value="ECO:0007669"/>
    <property type="project" value="UniProtKB-KW"/>
</dbReference>
<dbReference type="GO" id="GO:0043565">
    <property type="term" value="F:sequence-specific DNA binding"/>
    <property type="evidence" value="ECO:0007669"/>
    <property type="project" value="InterPro"/>
</dbReference>
<protein>
    <submittedName>
        <fullName evidence="9">DM domain-containing protein</fullName>
    </submittedName>
</protein>
<accession>A0A914XV06</accession>
<dbReference type="PROSITE" id="PS40000">
    <property type="entry name" value="DM_1"/>
    <property type="match status" value="1"/>
</dbReference>
<feature type="domain" description="DM" evidence="7">
    <location>
        <begin position="4"/>
        <end position="47"/>
    </location>
</feature>
<dbReference type="InterPro" id="IPR001275">
    <property type="entry name" value="DM_DNA-bd"/>
</dbReference>
<dbReference type="Proteomes" id="UP000887577">
    <property type="component" value="Unplaced"/>
</dbReference>
<dbReference type="InterPro" id="IPR036407">
    <property type="entry name" value="DM_DNA-bd_sf"/>
</dbReference>
<keyword evidence="1 5" id="KW-0479">Metal-binding</keyword>
<keyword evidence="4 5" id="KW-0539">Nucleus</keyword>
<keyword evidence="2 5" id="KW-0862">Zinc</keyword>
<dbReference type="AlphaFoldDB" id="A0A914XV06"/>
<dbReference type="GO" id="GO:0005634">
    <property type="term" value="C:nucleus"/>
    <property type="evidence" value="ECO:0007669"/>
    <property type="project" value="UniProtKB-SubCell"/>
</dbReference>
<evidence type="ECO:0000313" key="9">
    <source>
        <dbReference type="WBParaSite" id="PSU_v2.g11772.t1"/>
    </source>
</evidence>
<evidence type="ECO:0000256" key="1">
    <source>
        <dbReference type="ARBA" id="ARBA00022723"/>
    </source>
</evidence>
<evidence type="ECO:0000256" key="6">
    <source>
        <dbReference type="SAM" id="MobiDB-lite"/>
    </source>
</evidence>
<evidence type="ECO:0000256" key="3">
    <source>
        <dbReference type="ARBA" id="ARBA00023125"/>
    </source>
</evidence>
<dbReference type="Gene3D" id="4.10.1040.10">
    <property type="entry name" value="DM DNA-binding domain"/>
    <property type="match status" value="1"/>
</dbReference>
<keyword evidence="8" id="KW-1185">Reference proteome</keyword>
<comment type="subcellular location">
    <subcellularLocation>
        <location evidence="5">Nucleus</location>
    </subcellularLocation>
</comment>
<evidence type="ECO:0000259" key="7">
    <source>
        <dbReference type="PROSITE" id="PS50809"/>
    </source>
</evidence>
<dbReference type="SMART" id="SM00301">
    <property type="entry name" value="DM"/>
    <property type="match status" value="1"/>
</dbReference>
<dbReference type="SUPFAM" id="SSF82927">
    <property type="entry name" value="Cysteine-rich DNA binding domain, (DM domain)"/>
    <property type="match status" value="1"/>
</dbReference>
<sequence length="170" mass="19192">MLKCRKCAAHEIEVPVRGHARTCPYRMCSCDKCVKVVNKRLSSVKRRYKNSDVVFVNIECNSGNVRVQAIPKTLIDTLKSNKDCQLTSSTSSSSNDKTESTKEISPPPPVLQTPLESQLSPSPPLIEPSLLLNMMQILPYFRMSAEQQLNLISTYAWILQSAKYMEEIQK</sequence>